<accession>A0ABR9PV21</accession>
<keyword evidence="5" id="KW-1185">Reference proteome</keyword>
<dbReference type="Pfam" id="PF17957">
    <property type="entry name" value="Big_7"/>
    <property type="match status" value="2"/>
</dbReference>
<evidence type="ECO:0000313" key="5">
    <source>
        <dbReference type="Proteomes" id="UP001516472"/>
    </source>
</evidence>
<evidence type="ECO:0000259" key="3">
    <source>
        <dbReference type="Pfam" id="PF12245"/>
    </source>
</evidence>
<dbReference type="InterPro" id="IPR013783">
    <property type="entry name" value="Ig-like_fold"/>
</dbReference>
<feature type="signal peptide" evidence="2">
    <location>
        <begin position="1"/>
        <end position="22"/>
    </location>
</feature>
<feature type="compositionally biased region" description="Polar residues" evidence="1">
    <location>
        <begin position="39"/>
        <end position="48"/>
    </location>
</feature>
<dbReference type="Pfam" id="PF12245">
    <property type="entry name" value="Big_3_2"/>
    <property type="match status" value="1"/>
</dbReference>
<proteinExistence type="predicted"/>
<keyword evidence="2" id="KW-0732">Signal</keyword>
<comment type="caution">
    <text evidence="4">The sequence shown here is derived from an EMBL/GenBank/DDBJ whole genome shotgun (WGS) entry which is preliminary data.</text>
</comment>
<sequence>MRIVSRGSRGLAAALAGAGALAAASCGEVQGTPERGASQARQEQTSPECLSASAPERELVIQDPGVVSDAVRTTEGAWSFGRLVARMSAPLAPEDFVRDWLAREAGSSVHGQDAATRERITQVLRDWPTRADGTLDLTKAPLRLRAIVNRMDLCDVSRGRAGEGHFVFDLLDAGGQPLGLTVTLAYDLPARSEADVREQARRWQALASLTPGSEAYNAALQDITDRFTAGTGRATVSADAPLRTADAKTDPRAAAAPSASLTDDTQAPTAEITAPATGSFVRSTVAITANAVDDVGVARVDFFNGASLIGSSTTPPFTVLWNTTTATTAVNSLTAQAFDAAGNSGTSSAVSVTVDNNPPLIILGSPQYNPTTQNYVRGNVNVSWSVALQGGAPVALVQAFQDGAVLTSNPVGSGITYSLSWNTLVLGNRPYTLGFQATDAAGNVSAFTTRQLIVDNAKPSLSVITSPANGAVVSGVVTLAASASDSQSLAYVIFEVDGVNLTPYATTAPYTKTWDTTGKSGTHQIVAIATDRAGNTRRSNPVTVTVP</sequence>
<feature type="domain" description="Ig-like" evidence="3">
    <location>
        <begin position="429"/>
        <end position="456"/>
    </location>
</feature>
<evidence type="ECO:0000256" key="1">
    <source>
        <dbReference type="SAM" id="MobiDB-lite"/>
    </source>
</evidence>
<dbReference type="EMBL" id="JAAIYO010000009">
    <property type="protein sequence ID" value="MBE4751786.1"/>
    <property type="molecule type" value="Genomic_DNA"/>
</dbReference>
<evidence type="ECO:0000256" key="2">
    <source>
        <dbReference type="SAM" id="SignalP"/>
    </source>
</evidence>
<gene>
    <name evidence="4" type="ORF">G4177_26810</name>
</gene>
<feature type="compositionally biased region" description="Low complexity" evidence="1">
    <location>
        <begin position="252"/>
        <end position="265"/>
    </location>
</feature>
<feature type="region of interest" description="Disordered" evidence="1">
    <location>
        <begin position="238"/>
        <end position="268"/>
    </location>
</feature>
<reference evidence="4 5" key="1">
    <citation type="submission" date="2020-02" db="EMBL/GenBank/DDBJ databases">
        <authorList>
            <person name="Babadi Z.K."/>
            <person name="Risdian C."/>
            <person name="Ebrahimipour G.H."/>
            <person name="Wink J."/>
        </authorList>
    </citation>
    <scope>NUCLEOTIDE SEQUENCE [LARGE SCALE GENOMIC DNA]</scope>
    <source>
        <strain evidence="4 5">ZKHCc1 1396</strain>
    </source>
</reference>
<dbReference type="InterPro" id="IPR022038">
    <property type="entry name" value="Ig-like_bact"/>
</dbReference>
<name>A0ABR9PV21_9BACT</name>
<evidence type="ECO:0000313" key="4">
    <source>
        <dbReference type="EMBL" id="MBE4751786.1"/>
    </source>
</evidence>
<dbReference type="Proteomes" id="UP001516472">
    <property type="component" value="Unassembled WGS sequence"/>
</dbReference>
<organism evidence="4 5">
    <name type="scientific">Corallococcus soli</name>
    <dbReference type="NCBI Taxonomy" id="2710757"/>
    <lineage>
        <taxon>Bacteria</taxon>
        <taxon>Pseudomonadati</taxon>
        <taxon>Myxococcota</taxon>
        <taxon>Myxococcia</taxon>
        <taxon>Myxococcales</taxon>
        <taxon>Cystobacterineae</taxon>
        <taxon>Myxococcaceae</taxon>
        <taxon>Corallococcus</taxon>
    </lineage>
</organism>
<feature type="region of interest" description="Disordered" evidence="1">
    <location>
        <begin position="30"/>
        <end position="54"/>
    </location>
</feature>
<protein>
    <recommendedName>
        <fullName evidence="3">Ig-like domain-containing protein</fullName>
    </recommendedName>
</protein>
<dbReference type="PROSITE" id="PS51257">
    <property type="entry name" value="PROKAR_LIPOPROTEIN"/>
    <property type="match status" value="1"/>
</dbReference>
<dbReference type="RefSeq" id="WP_193428983.1">
    <property type="nucleotide sequence ID" value="NZ_CBCSIP010000060.1"/>
</dbReference>
<dbReference type="Gene3D" id="2.60.40.10">
    <property type="entry name" value="Immunoglobulins"/>
    <property type="match status" value="3"/>
</dbReference>
<feature type="chain" id="PRO_5045873175" description="Ig-like domain-containing protein" evidence="2">
    <location>
        <begin position="23"/>
        <end position="547"/>
    </location>
</feature>